<evidence type="ECO:0000256" key="2">
    <source>
        <dbReference type="SAM" id="MobiDB-lite"/>
    </source>
</evidence>
<comment type="similarity">
    <text evidence="1">Belongs to the AAR2 family.</text>
</comment>
<dbReference type="Gene3D" id="2.60.34.20">
    <property type="match status" value="1"/>
</dbReference>
<dbReference type="InterPro" id="IPR007946">
    <property type="entry name" value="AAR2"/>
</dbReference>
<feature type="domain" description="AAR2 N-terminal" evidence="4">
    <location>
        <begin position="18"/>
        <end position="144"/>
    </location>
</feature>
<protein>
    <submittedName>
        <fullName evidence="5">Protein AAR2</fullName>
    </submittedName>
</protein>
<feature type="region of interest" description="Disordered" evidence="2">
    <location>
        <begin position="350"/>
        <end position="376"/>
    </location>
</feature>
<dbReference type="InterPro" id="IPR038516">
    <property type="entry name" value="AAR2_N_sf"/>
</dbReference>
<dbReference type="Gene3D" id="1.25.40.550">
    <property type="entry name" value="Aar2, C-terminal domain-like"/>
    <property type="match status" value="1"/>
</dbReference>
<dbReference type="Pfam" id="PF20981">
    <property type="entry name" value="AAR2_1st"/>
    <property type="match status" value="1"/>
</dbReference>
<dbReference type="GO" id="GO:0000244">
    <property type="term" value="P:spliceosomal tri-snRNP complex assembly"/>
    <property type="evidence" value="ECO:0007669"/>
    <property type="project" value="TreeGrafter"/>
</dbReference>
<gene>
    <name evidence="5" type="primary">AAR2</name>
    <name evidence="5" type="ORF">LOC62_03G004140</name>
</gene>
<sequence length="376" mass="40114">MTSSLTPDQARALWDAGCFAVLTGLPEGSEYGIDGVFNAVKAFSGTKFLPPGLHILTWSPAAASGSASTLPLRSGYVHYFKPRERVALAWDAASEDVGAPRTDVSDAELQGLDKGLAPYPFGQLDVWKRLSGAVTTKIVTTVLGDGRVDGLAGADGETDAEVAHLAKAAGPLRTLKFPVFDLKRSWRDGATGDDRTKWVSDKSVLWEKVVAEVGGEYGPAALLGTLQLAFILVLNIWSYAALGAYRRLLTLLCRSASATASPESHGADKAAREVSIQLVATLAAQLDALPLTAFQTELPDLDVVYQDELEHLRRNLGHALGSPGWWSLAPKLRSAWAGLEASAKRFGWTLGPLPAGDEDSDEEDEEGEYAPVVVET</sequence>
<dbReference type="AlphaFoldDB" id="A0AAF0Y9H4"/>
<evidence type="ECO:0000313" key="6">
    <source>
        <dbReference type="Proteomes" id="UP000827549"/>
    </source>
</evidence>
<dbReference type="InterPro" id="IPR038514">
    <property type="entry name" value="AAR2_C_sf"/>
</dbReference>
<evidence type="ECO:0000256" key="1">
    <source>
        <dbReference type="ARBA" id="ARBA00006281"/>
    </source>
</evidence>
<feature type="domain" description="AAR2 C-terminal" evidence="3">
    <location>
        <begin position="177"/>
        <end position="350"/>
    </location>
</feature>
<dbReference type="InterPro" id="IPR033647">
    <property type="entry name" value="Aar2_N"/>
</dbReference>
<dbReference type="RefSeq" id="XP_062626646.1">
    <property type="nucleotide sequence ID" value="XM_062770662.1"/>
</dbReference>
<keyword evidence="6" id="KW-1185">Reference proteome</keyword>
<evidence type="ECO:0000259" key="3">
    <source>
        <dbReference type="Pfam" id="PF05282"/>
    </source>
</evidence>
<proteinExistence type="inferred from homology"/>
<feature type="compositionally biased region" description="Acidic residues" evidence="2">
    <location>
        <begin position="356"/>
        <end position="368"/>
    </location>
</feature>
<dbReference type="GeneID" id="87807380"/>
<dbReference type="InterPro" id="IPR033648">
    <property type="entry name" value="AAR2_C"/>
</dbReference>
<dbReference type="Proteomes" id="UP000827549">
    <property type="component" value="Chromosome 3"/>
</dbReference>
<dbReference type="CDD" id="cd13777">
    <property type="entry name" value="Aar2_N"/>
    <property type="match status" value="1"/>
</dbReference>
<dbReference type="CDD" id="cd13778">
    <property type="entry name" value="Aar2_C"/>
    <property type="match status" value="1"/>
</dbReference>
<evidence type="ECO:0000259" key="4">
    <source>
        <dbReference type="Pfam" id="PF20981"/>
    </source>
</evidence>
<reference evidence="5" key="1">
    <citation type="submission" date="2023-10" db="EMBL/GenBank/DDBJ databases">
        <authorList>
            <person name="Noh H."/>
        </authorList>
    </citation>
    <scope>NUCLEOTIDE SEQUENCE</scope>
    <source>
        <strain evidence="5">DUCC4014</strain>
    </source>
</reference>
<dbReference type="PANTHER" id="PTHR12689">
    <property type="entry name" value="A1 CISTRON SPLICING FACTOR AAR2-RELATED"/>
    <property type="match status" value="1"/>
</dbReference>
<organism evidence="5 6">
    <name type="scientific">Vanrija pseudolonga</name>
    <dbReference type="NCBI Taxonomy" id="143232"/>
    <lineage>
        <taxon>Eukaryota</taxon>
        <taxon>Fungi</taxon>
        <taxon>Dikarya</taxon>
        <taxon>Basidiomycota</taxon>
        <taxon>Agaricomycotina</taxon>
        <taxon>Tremellomycetes</taxon>
        <taxon>Trichosporonales</taxon>
        <taxon>Trichosporonaceae</taxon>
        <taxon>Vanrija</taxon>
    </lineage>
</organism>
<dbReference type="PANTHER" id="PTHR12689:SF4">
    <property type="entry name" value="PROTEIN AAR2 HOMOLOG"/>
    <property type="match status" value="1"/>
</dbReference>
<accession>A0AAF0Y9H4</accession>
<dbReference type="Pfam" id="PF05282">
    <property type="entry name" value="AAR2"/>
    <property type="match status" value="1"/>
</dbReference>
<evidence type="ECO:0000313" key="5">
    <source>
        <dbReference type="EMBL" id="WOO80614.1"/>
    </source>
</evidence>
<name>A0AAF0Y9H4_9TREE</name>
<dbReference type="EMBL" id="CP086716">
    <property type="protein sequence ID" value="WOO80614.1"/>
    <property type="molecule type" value="Genomic_DNA"/>
</dbReference>